<keyword evidence="3" id="KW-1003">Cell membrane</keyword>
<dbReference type="Pfam" id="PF03916">
    <property type="entry name" value="NrfD"/>
    <property type="match status" value="1"/>
</dbReference>
<keyword evidence="5 8" id="KW-1133">Transmembrane helix</keyword>
<evidence type="ECO:0000256" key="1">
    <source>
        <dbReference type="ARBA" id="ARBA00004651"/>
    </source>
</evidence>
<keyword evidence="10" id="KW-1185">Reference proteome</keyword>
<organism evidence="9 10">
    <name type="scientific">Kocuria tytonicola</name>
    <dbReference type="NCBI Taxonomy" id="2055946"/>
    <lineage>
        <taxon>Bacteria</taxon>
        <taxon>Bacillati</taxon>
        <taxon>Actinomycetota</taxon>
        <taxon>Actinomycetes</taxon>
        <taxon>Micrococcales</taxon>
        <taxon>Micrococcaceae</taxon>
        <taxon>Kocuria</taxon>
    </lineage>
</organism>
<evidence type="ECO:0000256" key="2">
    <source>
        <dbReference type="ARBA" id="ARBA00008929"/>
    </source>
</evidence>
<gene>
    <name evidence="9" type="ORF">EAE32_04910</name>
</gene>
<sequence length="378" mass="40195">MSVSPYDSYRPPEEPRRRRRRRNRPPGGGAFRRGGGDGSREVAMVPEPEFTSYYGRPIVKAPPWDSKIATYLFLGGLSGGSAILGLGGYLTGRPTMRRNARLSALTAAGLGGIALVADLGRPERFLHMMRTFKPTSPMSMGSWVLASFSTNAGVAAAVEVDRMTGERLPLGPLRPVLHALELPTSVAAGVLGAPMATYTAMLLSDTSVPTWHEMHGHLAFVFASSASLASGGLILVTTPTCETGPARFFAVAGVAGELAAMHVMKNAMDPVTVEPIEQGRPGQWLEWSERLSILGGLGALLGGRRRWVAAVSGAALVASSALTRFGVFWGGKESVKDPKYTVVPQRNRLNKRRAQGITDDSITTGPPNSVQVGLGDFD</sequence>
<feature type="transmembrane region" description="Helical" evidence="8">
    <location>
        <begin position="68"/>
        <end position="90"/>
    </location>
</feature>
<reference evidence="9 10" key="1">
    <citation type="submission" date="2018-10" db="EMBL/GenBank/DDBJ databases">
        <title>Kocuria tytonicola, new bacteria from the preen glands of American barn owls (Tyto furcata).</title>
        <authorList>
            <person name="Braun M.S."/>
            <person name="Wang E."/>
            <person name="Zimmermann S."/>
            <person name="Boutin S."/>
            <person name="Wagner H."/>
            <person name="Wink M."/>
        </authorList>
    </citation>
    <scope>NUCLEOTIDE SEQUENCE [LARGE SCALE GENOMIC DNA]</scope>
    <source>
        <strain evidence="9 10">473</strain>
    </source>
</reference>
<dbReference type="PANTHER" id="PTHR34856">
    <property type="entry name" value="PROTEIN NRFD"/>
    <property type="match status" value="1"/>
</dbReference>
<name>A0A3L9L743_9MICC</name>
<dbReference type="GO" id="GO:0005886">
    <property type="term" value="C:plasma membrane"/>
    <property type="evidence" value="ECO:0007669"/>
    <property type="project" value="UniProtKB-SubCell"/>
</dbReference>
<keyword evidence="6 8" id="KW-0472">Membrane</keyword>
<feature type="region of interest" description="Disordered" evidence="7">
    <location>
        <begin position="358"/>
        <end position="378"/>
    </location>
</feature>
<comment type="subcellular location">
    <subcellularLocation>
        <location evidence="1">Cell membrane</location>
        <topology evidence="1">Multi-pass membrane protein</topology>
    </subcellularLocation>
</comment>
<evidence type="ECO:0000256" key="4">
    <source>
        <dbReference type="ARBA" id="ARBA00022692"/>
    </source>
</evidence>
<protein>
    <submittedName>
        <fullName evidence="9">Nitrite reductase</fullName>
    </submittedName>
</protein>
<proteinExistence type="inferred from homology"/>
<evidence type="ECO:0000256" key="6">
    <source>
        <dbReference type="ARBA" id="ARBA00023136"/>
    </source>
</evidence>
<accession>A0A3L9L743</accession>
<dbReference type="InterPro" id="IPR052049">
    <property type="entry name" value="Electron_transfer_protein"/>
</dbReference>
<feature type="transmembrane region" description="Helical" evidence="8">
    <location>
        <begin position="102"/>
        <end position="120"/>
    </location>
</feature>
<comment type="caution">
    <text evidence="9">The sequence shown here is derived from an EMBL/GenBank/DDBJ whole genome shotgun (WGS) entry which is preliminary data.</text>
</comment>
<evidence type="ECO:0000256" key="5">
    <source>
        <dbReference type="ARBA" id="ARBA00022989"/>
    </source>
</evidence>
<feature type="compositionally biased region" description="Polar residues" evidence="7">
    <location>
        <begin position="358"/>
        <end position="371"/>
    </location>
</feature>
<dbReference type="PANTHER" id="PTHR34856:SF2">
    <property type="entry name" value="PROTEIN NRFD"/>
    <property type="match status" value="1"/>
</dbReference>
<evidence type="ECO:0000256" key="7">
    <source>
        <dbReference type="SAM" id="MobiDB-lite"/>
    </source>
</evidence>
<keyword evidence="4 8" id="KW-0812">Transmembrane</keyword>
<evidence type="ECO:0000313" key="9">
    <source>
        <dbReference type="EMBL" id="RLY94525.1"/>
    </source>
</evidence>
<evidence type="ECO:0000313" key="10">
    <source>
        <dbReference type="Proteomes" id="UP000277871"/>
    </source>
</evidence>
<dbReference type="EMBL" id="RDEX01000001">
    <property type="protein sequence ID" value="RLY94525.1"/>
    <property type="molecule type" value="Genomic_DNA"/>
</dbReference>
<dbReference type="Proteomes" id="UP000277871">
    <property type="component" value="Unassembled WGS sequence"/>
</dbReference>
<evidence type="ECO:0000256" key="3">
    <source>
        <dbReference type="ARBA" id="ARBA00022475"/>
    </source>
</evidence>
<dbReference type="AlphaFoldDB" id="A0A3L9L743"/>
<feature type="region of interest" description="Disordered" evidence="7">
    <location>
        <begin position="1"/>
        <end position="42"/>
    </location>
</feature>
<dbReference type="RefSeq" id="WP_121864344.1">
    <property type="nucleotide sequence ID" value="NZ_RDEX01000001.1"/>
</dbReference>
<evidence type="ECO:0000256" key="8">
    <source>
        <dbReference type="SAM" id="Phobius"/>
    </source>
</evidence>
<dbReference type="Gene3D" id="1.20.1630.10">
    <property type="entry name" value="Formate dehydrogenase/DMSO reductase domain"/>
    <property type="match status" value="1"/>
</dbReference>
<comment type="similarity">
    <text evidence="2">Belongs to the NrfD family.</text>
</comment>
<dbReference type="InterPro" id="IPR005614">
    <property type="entry name" value="NrfD-like"/>
</dbReference>